<feature type="binding site" evidence="12">
    <location>
        <begin position="49"/>
        <end position="53"/>
    </location>
    <ligand>
        <name>substrate</name>
    </ligand>
</feature>
<comment type="function">
    <text evidence="12">Catalyzes the phosphorylation of ribose at O-5 in a reaction requiring ATP and magnesium. The resulting D-ribose-5-phosphate can then be used either for sythesis of nucleotides, histidine, and tryptophan, or as a component of the pentose phosphate pathway.</text>
</comment>
<feature type="binding site" evidence="12">
    <location>
        <position position="292"/>
    </location>
    <ligand>
        <name>K(+)</name>
        <dbReference type="ChEBI" id="CHEBI:29103"/>
    </ligand>
</feature>
<dbReference type="Pfam" id="PF00294">
    <property type="entry name" value="PfkB"/>
    <property type="match status" value="1"/>
</dbReference>
<dbReference type="InterPro" id="IPR011877">
    <property type="entry name" value="Ribokinase"/>
</dbReference>
<protein>
    <recommendedName>
        <fullName evidence="3 12">Ribokinase</fullName>
        <shortName evidence="12">RK</shortName>
        <ecNumber evidence="2 12">2.7.1.15</ecNumber>
    </recommendedName>
</protein>
<dbReference type="PROSITE" id="PS00584">
    <property type="entry name" value="PFKB_KINASES_2"/>
    <property type="match status" value="1"/>
</dbReference>
<evidence type="ECO:0000259" key="13">
    <source>
        <dbReference type="Pfam" id="PF00294"/>
    </source>
</evidence>
<keyword evidence="12" id="KW-0963">Cytoplasm</keyword>
<keyword evidence="10 12" id="KW-0630">Potassium</keyword>
<evidence type="ECO:0000256" key="11">
    <source>
        <dbReference type="ARBA" id="ARBA00023277"/>
    </source>
</evidence>
<dbReference type="GO" id="GO:0005829">
    <property type="term" value="C:cytosol"/>
    <property type="evidence" value="ECO:0007669"/>
    <property type="project" value="TreeGrafter"/>
</dbReference>
<dbReference type="NCBIfam" id="TIGR02152">
    <property type="entry name" value="D_ribokin_bact"/>
    <property type="match status" value="1"/>
</dbReference>
<dbReference type="UniPathway" id="UPA00916">
    <property type="reaction ID" value="UER00889"/>
</dbReference>
<evidence type="ECO:0000256" key="3">
    <source>
        <dbReference type="ARBA" id="ARBA00016943"/>
    </source>
</evidence>
<comment type="pathway">
    <text evidence="12">Carbohydrate metabolism; D-ribose degradation; D-ribose 5-phosphate from beta-D-ribopyranose: step 2/2.</text>
</comment>
<feature type="binding site" evidence="12">
    <location>
        <position position="295"/>
    </location>
    <ligand>
        <name>K(+)</name>
        <dbReference type="ChEBI" id="CHEBI:29103"/>
    </ligand>
</feature>
<dbReference type="FunCoup" id="A0A6J1WM57">
    <property type="interactions" value="610"/>
</dbReference>
<dbReference type="Gene3D" id="3.40.1190.20">
    <property type="match status" value="1"/>
</dbReference>
<comment type="activity regulation">
    <text evidence="12">Activated by a monovalent cation that binds near, but not in, the active site. The most likely occupant of the site in vivo is potassium. Ion binding induces a conformational change that may alter substrate affinity.</text>
</comment>
<feature type="binding site" evidence="12">
    <location>
        <begin position="259"/>
        <end position="260"/>
    </location>
    <ligand>
        <name>ATP</name>
        <dbReference type="ChEBI" id="CHEBI:30616"/>
    </ligand>
</feature>
<dbReference type="PANTHER" id="PTHR10584:SF166">
    <property type="entry name" value="RIBOKINASE"/>
    <property type="match status" value="1"/>
</dbReference>
<feature type="binding site" evidence="12">
    <location>
        <position position="301"/>
    </location>
    <ligand>
        <name>K(+)</name>
        <dbReference type="ChEBI" id="CHEBI:29103"/>
    </ligand>
</feature>
<reference evidence="15" key="1">
    <citation type="submission" date="2025-08" db="UniProtKB">
        <authorList>
            <consortium name="RefSeq"/>
        </authorList>
    </citation>
    <scope>IDENTIFICATION</scope>
    <source>
        <tissue evidence="15">Whole larvae</tissue>
    </source>
</reference>
<name>A0A6J1WM57_GALME</name>
<sequence>MLNMNCGNDLVPKIVVLGSCSVDFTTYAPRLPKPGETIIGSKFTTSYGGKGANQCVAATKLGGNTSMICRLGDDRWGTQYKQYLKDIGVDVTYVHITPKITTGIAQISVAESGENQIVIVPGSNGYLSKLDVKESADLIKSADVLIGQLETPFETTLEAFKLNKGIKLLNAAPAREDIEEILPYCSILCVNESEASILTKLDVDISNAVTALEKLLETGCDTVIITLGEKGAVYSSKHEPTPLHVLCDPVTPVDTTGAGDAFVGALATFLVTQKNYSLHQIIGAACEVATISVTKEGTQTSYPTKLNPFNKEFKYLYL</sequence>
<evidence type="ECO:0000256" key="8">
    <source>
        <dbReference type="ARBA" id="ARBA00022840"/>
    </source>
</evidence>
<dbReference type="OrthoDB" id="415590at2759"/>
<dbReference type="GO" id="GO:0005634">
    <property type="term" value="C:nucleus"/>
    <property type="evidence" value="ECO:0007669"/>
    <property type="project" value="UniProtKB-SubCell"/>
</dbReference>
<keyword evidence="11 12" id="KW-0119">Carbohydrate metabolism</keyword>
<evidence type="ECO:0000313" key="14">
    <source>
        <dbReference type="Proteomes" id="UP001652740"/>
    </source>
</evidence>
<dbReference type="KEGG" id="gmw:113512808"/>
<comment type="catalytic activity">
    <reaction evidence="12">
        <text>D-ribose + ATP = D-ribose 5-phosphate + ADP + H(+)</text>
        <dbReference type="Rhea" id="RHEA:13697"/>
        <dbReference type="ChEBI" id="CHEBI:15378"/>
        <dbReference type="ChEBI" id="CHEBI:30616"/>
        <dbReference type="ChEBI" id="CHEBI:47013"/>
        <dbReference type="ChEBI" id="CHEBI:78346"/>
        <dbReference type="ChEBI" id="CHEBI:456216"/>
        <dbReference type="EC" id="2.7.1.15"/>
    </reaction>
</comment>
<dbReference type="GO" id="GO:0004747">
    <property type="term" value="F:ribokinase activity"/>
    <property type="evidence" value="ECO:0007669"/>
    <property type="project" value="UniProtKB-UniRule"/>
</dbReference>
<evidence type="ECO:0000256" key="9">
    <source>
        <dbReference type="ARBA" id="ARBA00022842"/>
    </source>
</evidence>
<proteinExistence type="inferred from homology"/>
<evidence type="ECO:0000256" key="5">
    <source>
        <dbReference type="ARBA" id="ARBA00022723"/>
    </source>
</evidence>
<dbReference type="EC" id="2.7.1.15" evidence="2 12"/>
<keyword evidence="4 12" id="KW-0808">Transferase</keyword>
<dbReference type="PANTHER" id="PTHR10584">
    <property type="entry name" value="SUGAR KINASE"/>
    <property type="match status" value="1"/>
</dbReference>
<dbReference type="GO" id="GO:0046872">
    <property type="term" value="F:metal ion binding"/>
    <property type="evidence" value="ECO:0007669"/>
    <property type="project" value="UniProtKB-KW"/>
</dbReference>
<dbReference type="GO" id="GO:0019303">
    <property type="term" value="P:D-ribose catabolic process"/>
    <property type="evidence" value="ECO:0007669"/>
    <property type="project" value="UniProtKB-UniRule"/>
</dbReference>
<evidence type="ECO:0000256" key="12">
    <source>
        <dbReference type="HAMAP-Rule" id="MF_03215"/>
    </source>
</evidence>
<feature type="binding site" evidence="12">
    <location>
        <position position="254"/>
    </location>
    <ligand>
        <name>K(+)</name>
        <dbReference type="ChEBI" id="CHEBI:29103"/>
    </ligand>
</feature>
<evidence type="ECO:0000313" key="15">
    <source>
        <dbReference type="RefSeq" id="XP_026752534.1"/>
    </source>
</evidence>
<feature type="active site" description="Proton acceptor" evidence="12">
    <location>
        <position position="260"/>
    </location>
</feature>
<dbReference type="GeneID" id="113512808"/>
<keyword evidence="12" id="KW-0539">Nucleus</keyword>
<comment type="similarity">
    <text evidence="12">Belongs to the carbohydrate kinase PfkB family. Ribokinase subfamily.</text>
</comment>
<comment type="subcellular location">
    <subcellularLocation>
        <location evidence="12">Cytoplasm</location>
    </subcellularLocation>
    <subcellularLocation>
        <location evidence="12">Nucleus</location>
    </subcellularLocation>
</comment>
<keyword evidence="5 12" id="KW-0479">Metal-binding</keyword>
<organism evidence="14 15">
    <name type="scientific">Galleria mellonella</name>
    <name type="common">Greater wax moth</name>
    <dbReference type="NCBI Taxonomy" id="7137"/>
    <lineage>
        <taxon>Eukaryota</taxon>
        <taxon>Metazoa</taxon>
        <taxon>Ecdysozoa</taxon>
        <taxon>Arthropoda</taxon>
        <taxon>Hexapoda</taxon>
        <taxon>Insecta</taxon>
        <taxon>Pterygota</taxon>
        <taxon>Neoptera</taxon>
        <taxon>Endopterygota</taxon>
        <taxon>Lepidoptera</taxon>
        <taxon>Glossata</taxon>
        <taxon>Ditrysia</taxon>
        <taxon>Pyraloidea</taxon>
        <taxon>Pyralidae</taxon>
        <taxon>Galleriinae</taxon>
        <taxon>Galleria</taxon>
    </lineage>
</organism>
<accession>A0A6J1WM57</accession>
<evidence type="ECO:0000256" key="7">
    <source>
        <dbReference type="ARBA" id="ARBA00022777"/>
    </source>
</evidence>
<evidence type="ECO:0000256" key="10">
    <source>
        <dbReference type="ARBA" id="ARBA00022958"/>
    </source>
</evidence>
<dbReference type="CDD" id="cd01174">
    <property type="entry name" value="ribokinase"/>
    <property type="match status" value="1"/>
</dbReference>
<feature type="binding site" evidence="12">
    <location>
        <begin position="21"/>
        <end position="23"/>
    </location>
    <ligand>
        <name>substrate</name>
    </ligand>
</feature>
<evidence type="ECO:0000256" key="1">
    <source>
        <dbReference type="ARBA" id="ARBA00005380"/>
    </source>
</evidence>
<evidence type="ECO:0000256" key="6">
    <source>
        <dbReference type="ARBA" id="ARBA00022741"/>
    </source>
</evidence>
<dbReference type="GO" id="GO:0005524">
    <property type="term" value="F:ATP binding"/>
    <property type="evidence" value="ECO:0007669"/>
    <property type="project" value="UniProtKB-UniRule"/>
</dbReference>
<evidence type="ECO:0000256" key="2">
    <source>
        <dbReference type="ARBA" id="ARBA00012035"/>
    </source>
</evidence>
<keyword evidence="8 12" id="KW-0067">ATP-binding</keyword>
<dbReference type="InterPro" id="IPR002173">
    <property type="entry name" value="Carboh/pur_kinase_PfkB_CS"/>
</dbReference>
<comment type="caution">
    <text evidence="12">Lacks conserved residue(s) required for the propagation of feature annotation.</text>
</comment>
<dbReference type="InterPro" id="IPR002139">
    <property type="entry name" value="Ribo/fructo_kinase"/>
</dbReference>
<comment type="similarity">
    <text evidence="1">Belongs to the carbohydrate kinase pfkB family.</text>
</comment>
<comment type="subunit">
    <text evidence="12">Homodimer.</text>
</comment>
<dbReference type="InterPro" id="IPR029056">
    <property type="entry name" value="Ribokinase-like"/>
</dbReference>
<feature type="binding site" evidence="12">
    <location>
        <position position="256"/>
    </location>
    <ligand>
        <name>K(+)</name>
        <dbReference type="ChEBI" id="CHEBI:29103"/>
    </ligand>
</feature>
<keyword evidence="6 12" id="KW-0547">Nucleotide-binding</keyword>
<dbReference type="Proteomes" id="UP001652740">
    <property type="component" value="Unplaced"/>
</dbReference>
<dbReference type="SUPFAM" id="SSF53613">
    <property type="entry name" value="Ribokinase-like"/>
    <property type="match status" value="1"/>
</dbReference>
<comment type="cofactor">
    <cofactor evidence="12">
        <name>Mg(2+)</name>
        <dbReference type="ChEBI" id="CHEBI:18420"/>
    </cofactor>
    <text evidence="12">Requires a divalent cation, most likely magnesium in vivo, as an electrophilic catalyst to aid phosphoryl group transfer. It is the chelate of the metal and the nucleotide that is the actual substrate.</text>
</comment>
<feature type="binding site" evidence="12">
    <location>
        <position position="191"/>
    </location>
    <ligand>
        <name>ATP</name>
        <dbReference type="ChEBI" id="CHEBI:30616"/>
    </ligand>
</feature>
<feature type="binding site" evidence="12">
    <location>
        <begin position="226"/>
        <end position="231"/>
    </location>
    <ligand>
        <name>ATP</name>
        <dbReference type="ChEBI" id="CHEBI:30616"/>
    </ligand>
</feature>
<feature type="binding site" evidence="12">
    <location>
        <position position="150"/>
    </location>
    <ligand>
        <name>substrate</name>
    </ligand>
</feature>
<feature type="binding site" evidence="12">
    <location>
        <position position="297"/>
    </location>
    <ligand>
        <name>K(+)</name>
        <dbReference type="ChEBI" id="CHEBI:29103"/>
    </ligand>
</feature>
<dbReference type="PRINTS" id="PR00990">
    <property type="entry name" value="RIBOKINASE"/>
</dbReference>
<dbReference type="AlphaFoldDB" id="A0A6J1WM57"/>
<keyword evidence="14" id="KW-1185">Reference proteome</keyword>
<dbReference type="InterPro" id="IPR011611">
    <property type="entry name" value="PfkB_dom"/>
</dbReference>
<dbReference type="InParanoid" id="A0A6J1WM57"/>
<dbReference type="HAMAP" id="MF_01987">
    <property type="entry name" value="Ribokinase"/>
    <property type="match status" value="1"/>
</dbReference>
<feature type="domain" description="Carbohydrate kinase PfkB" evidence="13">
    <location>
        <begin position="13"/>
        <end position="304"/>
    </location>
</feature>
<feature type="binding site" evidence="12">
    <location>
        <position position="260"/>
    </location>
    <ligand>
        <name>substrate</name>
    </ligand>
</feature>
<keyword evidence="7 12" id="KW-0418">Kinase</keyword>
<keyword evidence="9 12" id="KW-0460">Magnesium</keyword>
<evidence type="ECO:0000256" key="4">
    <source>
        <dbReference type="ARBA" id="ARBA00022679"/>
    </source>
</evidence>
<dbReference type="RefSeq" id="XP_026752534.1">
    <property type="nucleotide sequence ID" value="XM_026896733.3"/>
</dbReference>
<gene>
    <name evidence="15" type="primary">LOC113512808</name>
</gene>